<protein>
    <submittedName>
        <fullName evidence="2">Uncharacterized protein</fullName>
    </submittedName>
</protein>
<evidence type="ECO:0000256" key="1">
    <source>
        <dbReference type="SAM" id="MobiDB-lite"/>
    </source>
</evidence>
<evidence type="ECO:0000313" key="2">
    <source>
        <dbReference type="EnsemblMetazoa" id="ACOM035272-PA.1"/>
    </source>
</evidence>
<accession>A0A8W7PNZ6</accession>
<name>A0A8W7PNZ6_ANOCL</name>
<proteinExistence type="predicted"/>
<dbReference type="AlphaFoldDB" id="A0A8W7PNZ6"/>
<feature type="compositionally biased region" description="Basic and acidic residues" evidence="1">
    <location>
        <begin position="1"/>
        <end position="18"/>
    </location>
</feature>
<organism evidence="2">
    <name type="scientific">Anopheles coluzzii</name>
    <name type="common">African malaria mosquito</name>
    <dbReference type="NCBI Taxonomy" id="1518534"/>
    <lineage>
        <taxon>Eukaryota</taxon>
        <taxon>Metazoa</taxon>
        <taxon>Ecdysozoa</taxon>
        <taxon>Arthropoda</taxon>
        <taxon>Hexapoda</taxon>
        <taxon>Insecta</taxon>
        <taxon>Pterygota</taxon>
        <taxon>Neoptera</taxon>
        <taxon>Endopterygota</taxon>
        <taxon>Diptera</taxon>
        <taxon>Nematocera</taxon>
        <taxon>Culicoidea</taxon>
        <taxon>Culicidae</taxon>
        <taxon>Anophelinae</taxon>
        <taxon>Anopheles</taxon>
    </lineage>
</organism>
<dbReference type="EnsemblMetazoa" id="ACOM035272-RA">
    <property type="protein sequence ID" value="ACOM035272-PA.1"/>
    <property type="gene ID" value="ACOM035272"/>
</dbReference>
<feature type="region of interest" description="Disordered" evidence="1">
    <location>
        <begin position="1"/>
        <end position="20"/>
    </location>
</feature>
<reference evidence="2" key="1">
    <citation type="submission" date="2022-08" db="UniProtKB">
        <authorList>
            <consortium name="EnsemblMetazoa"/>
        </authorList>
    </citation>
    <scope>IDENTIFICATION</scope>
</reference>
<dbReference type="Proteomes" id="UP000075882">
    <property type="component" value="Unassembled WGS sequence"/>
</dbReference>
<sequence>MNSYRSPEKKTSKPDASGRGRLAGLFFGLIMRHITSSRTAFELSRLLPQPQNHLPEKICRYRCSVRSGLVYDAAAAVGKPSHLRILSFPGPMPAPIGIFARDAPSGGRTIGPNENFSVSFGG</sequence>